<dbReference type="EMBL" id="CAJNOM010000545">
    <property type="protein sequence ID" value="CAF1494109.1"/>
    <property type="molecule type" value="Genomic_DNA"/>
</dbReference>
<dbReference type="PANTHER" id="PTHR20933:SF4">
    <property type="entry name" value="F-BOX INVOLVED IN POLYQ PATHOGENESIS, ISOFORM A"/>
    <property type="match status" value="1"/>
</dbReference>
<dbReference type="InterPro" id="IPR001810">
    <property type="entry name" value="F-box_dom"/>
</dbReference>
<evidence type="ECO:0000313" key="3">
    <source>
        <dbReference type="EMBL" id="CAF1167803.1"/>
    </source>
</evidence>
<gene>
    <name evidence="3" type="ORF">BJG266_LOCUS25020</name>
    <name evidence="4" type="ORF">QVE165_LOCUS43070</name>
</gene>
<dbReference type="InterPro" id="IPR032675">
    <property type="entry name" value="LRR_dom_sf"/>
</dbReference>
<reference evidence="3" key="1">
    <citation type="submission" date="2021-02" db="EMBL/GenBank/DDBJ databases">
        <authorList>
            <person name="Nowell W R."/>
        </authorList>
    </citation>
    <scope>NUCLEOTIDE SEQUENCE</scope>
</reference>
<dbReference type="PROSITE" id="PS50181">
    <property type="entry name" value="FBOX"/>
    <property type="match status" value="1"/>
</dbReference>
<comment type="caution">
    <text evidence="3">The sequence shown here is derived from an EMBL/GenBank/DDBJ whole genome shotgun (WGS) entry which is preliminary data.</text>
</comment>
<proteinExistence type="predicted"/>
<feature type="domain" description="F-box" evidence="2">
    <location>
        <begin position="55"/>
        <end position="101"/>
    </location>
</feature>
<dbReference type="AlphaFoldDB" id="A0A814TWM4"/>
<evidence type="ECO:0000313" key="5">
    <source>
        <dbReference type="Proteomes" id="UP000663832"/>
    </source>
</evidence>
<dbReference type="InterPro" id="IPR006553">
    <property type="entry name" value="Leu-rich_rpt_Cys-con_subtyp"/>
</dbReference>
<dbReference type="Pfam" id="PF12937">
    <property type="entry name" value="F-box-like"/>
    <property type="match status" value="1"/>
</dbReference>
<protein>
    <recommendedName>
        <fullName evidence="2">F-box domain-containing protein</fullName>
    </recommendedName>
</protein>
<evidence type="ECO:0000259" key="2">
    <source>
        <dbReference type="PROSITE" id="PS50181"/>
    </source>
</evidence>
<dbReference type="Proteomes" id="UP000663877">
    <property type="component" value="Unassembled WGS sequence"/>
</dbReference>
<dbReference type="PANTHER" id="PTHR20933">
    <property type="entry name" value="F-BOX ONLY PROTEIN 33"/>
    <property type="match status" value="1"/>
</dbReference>
<accession>A0A814TWM4</accession>
<dbReference type="SUPFAM" id="SSF52047">
    <property type="entry name" value="RNI-like"/>
    <property type="match status" value="1"/>
</dbReference>
<keyword evidence="5" id="KW-1185">Reference proteome</keyword>
<dbReference type="Gene3D" id="3.80.10.10">
    <property type="entry name" value="Ribonuclease Inhibitor"/>
    <property type="match status" value="3"/>
</dbReference>
<organism evidence="3 6">
    <name type="scientific">Adineta steineri</name>
    <dbReference type="NCBI Taxonomy" id="433720"/>
    <lineage>
        <taxon>Eukaryota</taxon>
        <taxon>Metazoa</taxon>
        <taxon>Spiralia</taxon>
        <taxon>Gnathifera</taxon>
        <taxon>Rotifera</taxon>
        <taxon>Eurotatoria</taxon>
        <taxon>Bdelloidea</taxon>
        <taxon>Adinetida</taxon>
        <taxon>Adinetidae</taxon>
        <taxon>Adineta</taxon>
    </lineage>
</organism>
<dbReference type="SMART" id="SM00367">
    <property type="entry name" value="LRR_CC"/>
    <property type="match status" value="4"/>
</dbReference>
<dbReference type="SMART" id="SM00256">
    <property type="entry name" value="FBOX"/>
    <property type="match status" value="1"/>
</dbReference>
<dbReference type="OrthoDB" id="3219396at2759"/>
<dbReference type="InterPro" id="IPR036047">
    <property type="entry name" value="F-box-like_dom_sf"/>
</dbReference>
<evidence type="ECO:0000313" key="6">
    <source>
        <dbReference type="Proteomes" id="UP000663877"/>
    </source>
</evidence>
<dbReference type="SUPFAM" id="SSF81383">
    <property type="entry name" value="F-box domain"/>
    <property type="match status" value="1"/>
</dbReference>
<evidence type="ECO:0000313" key="4">
    <source>
        <dbReference type="EMBL" id="CAF1494109.1"/>
    </source>
</evidence>
<sequence length="543" mass="63269">MDFRRFTMTNPTVLFSSIAHEAWGHKITDEEEEDENDEHQIDEHNASIRARRRFRRDFNTLPEKVLLAVFSYLPHIELLRCARVCRLWRSLSQNSKLWKTVFLRPEYHGLHVKNSEQFLNLIGHRFSTSLQFIELPMELITADILHELANKCPNLKYLTLDFSTAMQLHDFYDLNAFPCNLKMICICLSEVIFLEGFMRRIYTYLSSLEVLQIIGTIEKSNEAQEEIYETINISKIKAQTPNLRVINLYGIFFVDDNHIEIIASGCIHLECLALNFCTRVKGTSFKNLLQRCRKLQCLLLQNTGIEDTPMLTADWGSSCVNELDISSTDLTENCLLAIFERMPKLTYLAVPNCDGFTDKVLALLIELGKLTNIRAIDLSNTVNLNYEVVFTLLKLHGRQLRGISYAGNSKVTEQFWINTIKHMRNIKILVIGTPHGWFKKINTRIHIDQILEACAQECQKLERLEIQWDEETLRWNENSSKFIDHIRIRCVKLHSLVLADGEYYELVRSNFERADRQRVVRTTTSDQTSIVGLLNYYNDLRFN</sequence>
<evidence type="ECO:0000256" key="1">
    <source>
        <dbReference type="ARBA" id="ARBA00022786"/>
    </source>
</evidence>
<dbReference type="EMBL" id="CAJNOI010000186">
    <property type="protein sequence ID" value="CAF1167803.1"/>
    <property type="molecule type" value="Genomic_DNA"/>
</dbReference>
<dbReference type="GO" id="GO:0031398">
    <property type="term" value="P:positive regulation of protein ubiquitination"/>
    <property type="evidence" value="ECO:0007669"/>
    <property type="project" value="TreeGrafter"/>
</dbReference>
<keyword evidence="1" id="KW-0833">Ubl conjugation pathway</keyword>
<name>A0A814TWM4_9BILA</name>
<dbReference type="Proteomes" id="UP000663832">
    <property type="component" value="Unassembled WGS sequence"/>
</dbReference>